<evidence type="ECO:0000313" key="3">
    <source>
        <dbReference type="Proteomes" id="UP001203852"/>
    </source>
</evidence>
<feature type="region of interest" description="Disordered" evidence="1">
    <location>
        <begin position="206"/>
        <end position="236"/>
    </location>
</feature>
<protein>
    <submittedName>
        <fullName evidence="2">Uncharacterized protein</fullName>
    </submittedName>
</protein>
<comment type="caution">
    <text evidence="2">The sequence shown here is derived from an EMBL/GenBank/DDBJ whole genome shotgun (WGS) entry which is preliminary data.</text>
</comment>
<evidence type="ECO:0000256" key="1">
    <source>
        <dbReference type="SAM" id="MobiDB-lite"/>
    </source>
</evidence>
<organism evidence="2 3">
    <name type="scientific">Exophiala viscosa</name>
    <dbReference type="NCBI Taxonomy" id="2486360"/>
    <lineage>
        <taxon>Eukaryota</taxon>
        <taxon>Fungi</taxon>
        <taxon>Dikarya</taxon>
        <taxon>Ascomycota</taxon>
        <taxon>Pezizomycotina</taxon>
        <taxon>Eurotiomycetes</taxon>
        <taxon>Chaetothyriomycetidae</taxon>
        <taxon>Chaetothyriales</taxon>
        <taxon>Herpotrichiellaceae</taxon>
        <taxon>Exophiala</taxon>
    </lineage>
</organism>
<feature type="compositionally biased region" description="Polar residues" evidence="1">
    <location>
        <begin position="1"/>
        <end position="26"/>
    </location>
</feature>
<gene>
    <name evidence="2" type="ORF">EDD36DRAFT_91850</name>
</gene>
<feature type="compositionally biased region" description="Basic and acidic residues" evidence="1">
    <location>
        <begin position="145"/>
        <end position="167"/>
    </location>
</feature>
<feature type="compositionally biased region" description="Polar residues" evidence="1">
    <location>
        <begin position="219"/>
        <end position="236"/>
    </location>
</feature>
<feature type="region of interest" description="Disordered" evidence="1">
    <location>
        <begin position="144"/>
        <end position="175"/>
    </location>
</feature>
<evidence type="ECO:0000313" key="2">
    <source>
        <dbReference type="EMBL" id="KAI1608745.1"/>
    </source>
</evidence>
<proteinExistence type="predicted"/>
<dbReference type="EMBL" id="MU404362">
    <property type="protein sequence ID" value="KAI1608745.1"/>
    <property type="molecule type" value="Genomic_DNA"/>
</dbReference>
<sequence>MFNDATSGDNAIAIQSPTVPASMSPNEDSEPDPTNEMAPSHSKSRSKRLLDHIFSSNKKKTTGMKESTLDSFDKRKRSREKVFKESETWARKSQREGDEKARQEQRRASNEQAEKYRNDKKSQQAEEKRTRDYYTSGMFWGFDPRAGKLRSERDDAGAVRSGSDMDRPFLTPSDILLTKPKRGETWGVQHGQPKKLDAFGVPVHFRGVNGRDTRIPGESAQTAPEETPSSSGRGNC</sequence>
<dbReference type="Proteomes" id="UP001203852">
    <property type="component" value="Unassembled WGS sequence"/>
</dbReference>
<feature type="compositionally biased region" description="Basic and acidic residues" evidence="1">
    <location>
        <begin position="80"/>
        <end position="130"/>
    </location>
</feature>
<accession>A0AAN6DLB6</accession>
<keyword evidence="3" id="KW-1185">Reference proteome</keyword>
<name>A0AAN6DLB6_9EURO</name>
<reference evidence="2" key="1">
    <citation type="journal article" date="2022" name="bioRxiv">
        <title>Deciphering the potential niche of two novel black yeast fungi from a biological soil crust based on their genomes, phenotypes, and melanin regulation.</title>
        <authorList>
            <consortium name="DOE Joint Genome Institute"/>
            <person name="Carr E.C."/>
            <person name="Barton Q."/>
            <person name="Grambo S."/>
            <person name="Sullivan M."/>
            <person name="Renfro C.M."/>
            <person name="Kuo A."/>
            <person name="Pangilinan J."/>
            <person name="Lipzen A."/>
            <person name="Keymanesh K."/>
            <person name="Savage E."/>
            <person name="Barry K."/>
            <person name="Grigoriev I.V."/>
            <person name="Riekhof W.R."/>
            <person name="Harris S.S."/>
        </authorList>
    </citation>
    <scope>NUCLEOTIDE SEQUENCE</scope>
    <source>
        <strain evidence="2">JF 03-4F</strain>
    </source>
</reference>
<feature type="region of interest" description="Disordered" evidence="1">
    <location>
        <begin position="1"/>
        <end position="130"/>
    </location>
</feature>
<dbReference type="AlphaFoldDB" id="A0AAN6DLB6"/>